<evidence type="ECO:0000256" key="1">
    <source>
        <dbReference type="SAM" id="MobiDB-lite"/>
    </source>
</evidence>
<dbReference type="InterPro" id="IPR001810">
    <property type="entry name" value="F-box_dom"/>
</dbReference>
<sequence length="494" mass="55964">MAHCASTALPGTRPIQTIPVEVLLRISYHLPTPDLGALRLTCRSVEQSLYTTFVSEFFTRKKFMITQDSLQTLIDISKSRLSRHLRDVHIGLDRFPEGSTRPLSDEVKEAKFRQRFADNFTLWNTGHHRDMMAEAFRNLENLTTIVIRDFNSRRRSRDGDSAEWHSYGYTTIFNETGVSLNQGMTGVWNSGLPNQYGSQVFAAVIFALGAANAKPKGIEIMSRNNNEMRDFAFNIPAYLQSSVVPILQGLEKLHLSIDLAWRCCNLGWSAHAPGVTRAAPDLLIRQFLAHTTNLKDLRINEHKTNNAGLIDLLDWMVGDGGDSSSQSKSTQDAPVISMPHLEKLSLGAMSVDAPRLLKLVKKFASSLKSLELWKVTMTRNMPPMARTPAPKEIFWAFFFKKLIEIPGLDLKHFKAGMLQQHWVEKPVPIHVSFKGHGPTREYFGSNCKDFIGEIKELLEAQWPDDNHHHQHHHQFLHGDPEFQSKVPSSQFTSE</sequence>
<dbReference type="PROSITE" id="PS50181">
    <property type="entry name" value="FBOX"/>
    <property type="match status" value="1"/>
</dbReference>
<feature type="compositionally biased region" description="Polar residues" evidence="1">
    <location>
        <begin position="485"/>
        <end position="494"/>
    </location>
</feature>
<proteinExistence type="predicted"/>
<dbReference type="InterPro" id="IPR036047">
    <property type="entry name" value="F-box-like_dom_sf"/>
</dbReference>
<evidence type="ECO:0000259" key="2">
    <source>
        <dbReference type="PROSITE" id="PS50181"/>
    </source>
</evidence>
<name>A0AAJ0CX50_9HYPO</name>
<reference evidence="3" key="1">
    <citation type="submission" date="2023-06" db="EMBL/GenBank/DDBJ databases">
        <title>Conoideocrella luteorostrata (Hypocreales: Clavicipitaceae), a potential biocontrol fungus for elongate hemlock scale in United States Christmas tree production areas.</title>
        <authorList>
            <person name="Barrett H."/>
            <person name="Lovett B."/>
            <person name="Macias A.M."/>
            <person name="Stajich J.E."/>
            <person name="Kasson M.T."/>
        </authorList>
    </citation>
    <scope>NUCLEOTIDE SEQUENCE</scope>
    <source>
        <strain evidence="3">ARSEF 14590</strain>
    </source>
</reference>
<protein>
    <recommendedName>
        <fullName evidence="2">F-box domain-containing protein</fullName>
    </recommendedName>
</protein>
<comment type="caution">
    <text evidence="3">The sequence shown here is derived from an EMBL/GenBank/DDBJ whole genome shotgun (WGS) entry which is preliminary data.</text>
</comment>
<evidence type="ECO:0000313" key="4">
    <source>
        <dbReference type="Proteomes" id="UP001251528"/>
    </source>
</evidence>
<accession>A0AAJ0CX50</accession>
<organism evidence="3 4">
    <name type="scientific">Conoideocrella luteorostrata</name>
    <dbReference type="NCBI Taxonomy" id="1105319"/>
    <lineage>
        <taxon>Eukaryota</taxon>
        <taxon>Fungi</taxon>
        <taxon>Dikarya</taxon>
        <taxon>Ascomycota</taxon>
        <taxon>Pezizomycotina</taxon>
        <taxon>Sordariomycetes</taxon>
        <taxon>Hypocreomycetidae</taxon>
        <taxon>Hypocreales</taxon>
        <taxon>Clavicipitaceae</taxon>
        <taxon>Conoideocrella</taxon>
    </lineage>
</organism>
<evidence type="ECO:0000313" key="3">
    <source>
        <dbReference type="EMBL" id="KAK2608709.1"/>
    </source>
</evidence>
<dbReference type="EMBL" id="JASWJB010000033">
    <property type="protein sequence ID" value="KAK2608709.1"/>
    <property type="molecule type" value="Genomic_DNA"/>
</dbReference>
<dbReference type="AlphaFoldDB" id="A0AAJ0CX50"/>
<feature type="domain" description="F-box" evidence="2">
    <location>
        <begin position="12"/>
        <end position="61"/>
    </location>
</feature>
<dbReference type="Proteomes" id="UP001251528">
    <property type="component" value="Unassembled WGS sequence"/>
</dbReference>
<keyword evidence="4" id="KW-1185">Reference proteome</keyword>
<dbReference type="SUPFAM" id="SSF81383">
    <property type="entry name" value="F-box domain"/>
    <property type="match status" value="1"/>
</dbReference>
<feature type="region of interest" description="Disordered" evidence="1">
    <location>
        <begin position="468"/>
        <end position="494"/>
    </location>
</feature>
<gene>
    <name evidence="3" type="ORF">QQS21_002698</name>
</gene>